<dbReference type="Pfam" id="PF11127">
    <property type="entry name" value="YgaP-like_TM"/>
    <property type="match status" value="1"/>
</dbReference>
<organism evidence="3 4">
    <name type="scientific">Novosphingobium colocasiae</name>
    <dbReference type="NCBI Taxonomy" id="1256513"/>
    <lineage>
        <taxon>Bacteria</taxon>
        <taxon>Pseudomonadati</taxon>
        <taxon>Pseudomonadota</taxon>
        <taxon>Alphaproteobacteria</taxon>
        <taxon>Sphingomonadales</taxon>
        <taxon>Sphingomonadaceae</taxon>
        <taxon>Novosphingobium</taxon>
    </lineage>
</organism>
<feature type="transmembrane region" description="Helical" evidence="1">
    <location>
        <begin position="40"/>
        <end position="60"/>
    </location>
</feature>
<dbReference type="InterPro" id="IPR021309">
    <property type="entry name" value="YgaP-like_TM"/>
</dbReference>
<comment type="caution">
    <text evidence="3">The sequence shown here is derived from an EMBL/GenBank/DDBJ whole genome shotgun (WGS) entry which is preliminary data.</text>
</comment>
<feature type="domain" description="Inner membrane protein YgaP-like transmembrane" evidence="2">
    <location>
        <begin position="3"/>
        <end position="67"/>
    </location>
</feature>
<keyword evidence="1" id="KW-0472">Membrane</keyword>
<evidence type="ECO:0000313" key="4">
    <source>
        <dbReference type="Proteomes" id="UP000648075"/>
    </source>
</evidence>
<reference evidence="3" key="1">
    <citation type="journal article" date="2014" name="Int. J. Syst. Evol. Microbiol.">
        <title>Complete genome sequence of Corynebacterium casei LMG S-19264T (=DSM 44701T), isolated from a smear-ripened cheese.</title>
        <authorList>
            <consortium name="US DOE Joint Genome Institute (JGI-PGF)"/>
            <person name="Walter F."/>
            <person name="Albersmeier A."/>
            <person name="Kalinowski J."/>
            <person name="Ruckert C."/>
        </authorList>
    </citation>
    <scope>NUCLEOTIDE SEQUENCE</scope>
    <source>
        <strain evidence="3">KCTC 32255</strain>
    </source>
</reference>
<evidence type="ECO:0000256" key="1">
    <source>
        <dbReference type="SAM" id="Phobius"/>
    </source>
</evidence>
<dbReference type="Proteomes" id="UP000648075">
    <property type="component" value="Unassembled WGS sequence"/>
</dbReference>
<keyword evidence="1" id="KW-0812">Transmembrane</keyword>
<reference evidence="3" key="2">
    <citation type="submission" date="2020-09" db="EMBL/GenBank/DDBJ databases">
        <authorList>
            <person name="Sun Q."/>
            <person name="Kim S."/>
        </authorList>
    </citation>
    <scope>NUCLEOTIDE SEQUENCE</scope>
    <source>
        <strain evidence="3">KCTC 32255</strain>
    </source>
</reference>
<keyword evidence="4" id="KW-1185">Reference proteome</keyword>
<dbReference type="AlphaFoldDB" id="A0A918UFX0"/>
<protein>
    <recommendedName>
        <fullName evidence="2">Inner membrane protein YgaP-like transmembrane domain-containing protein</fullName>
    </recommendedName>
</protein>
<dbReference type="RefSeq" id="WP_189621189.1">
    <property type="nucleotide sequence ID" value="NZ_BMZA01000007.1"/>
</dbReference>
<dbReference type="EMBL" id="BMZA01000007">
    <property type="protein sequence ID" value="GGZ06149.1"/>
    <property type="molecule type" value="Genomic_DNA"/>
</dbReference>
<keyword evidence="1" id="KW-1133">Transmembrane helix</keyword>
<feature type="transmembrane region" description="Helical" evidence="1">
    <location>
        <begin position="12"/>
        <end position="28"/>
    </location>
</feature>
<accession>A0A918UFX0</accession>
<gene>
    <name evidence="3" type="ORF">GCM10011614_21300</name>
</gene>
<evidence type="ECO:0000259" key="2">
    <source>
        <dbReference type="Pfam" id="PF11127"/>
    </source>
</evidence>
<evidence type="ECO:0000313" key="3">
    <source>
        <dbReference type="EMBL" id="GGZ06149.1"/>
    </source>
</evidence>
<name>A0A918UFX0_9SPHN</name>
<proteinExistence type="predicted"/>
<sequence>MFKTNVGGIDRALRILVGVTLVTLVFVGDKVGLPIGNWGWLGLIPITTGLSRTCPAYAPFGISTCRRR</sequence>